<dbReference type="InterPro" id="IPR053136">
    <property type="entry name" value="UTP_pyrophosphatase-like"/>
</dbReference>
<evidence type="ECO:0000259" key="2">
    <source>
        <dbReference type="Pfam" id="PF01863"/>
    </source>
</evidence>
<organism evidence="3 4">
    <name type="scientific">Nakamurella antarctica</name>
    <dbReference type="NCBI Taxonomy" id="1902245"/>
    <lineage>
        <taxon>Bacteria</taxon>
        <taxon>Bacillati</taxon>
        <taxon>Actinomycetota</taxon>
        <taxon>Actinomycetes</taxon>
        <taxon>Nakamurellales</taxon>
        <taxon>Nakamurellaceae</taxon>
        <taxon>Nakamurella</taxon>
    </lineage>
</organism>
<dbReference type="Gene3D" id="3.30.2010.10">
    <property type="entry name" value="Metalloproteases ('zincins'), catalytic domain"/>
    <property type="match status" value="1"/>
</dbReference>
<evidence type="ECO:0000313" key="3">
    <source>
        <dbReference type="EMBL" id="AZI59535.1"/>
    </source>
</evidence>
<feature type="region of interest" description="Disordered" evidence="1">
    <location>
        <begin position="183"/>
        <end position="220"/>
    </location>
</feature>
<dbReference type="EMBL" id="CP034170">
    <property type="protein sequence ID" value="AZI59535.1"/>
    <property type="molecule type" value="Genomic_DNA"/>
</dbReference>
<accession>A0A3G8ZRV7</accession>
<proteinExistence type="predicted"/>
<dbReference type="Proteomes" id="UP000268084">
    <property type="component" value="Chromosome"/>
</dbReference>
<dbReference type="PANTHER" id="PTHR30399">
    <property type="entry name" value="UNCHARACTERIZED PROTEIN YGJP"/>
    <property type="match status" value="1"/>
</dbReference>
<dbReference type="PANTHER" id="PTHR30399:SF1">
    <property type="entry name" value="UTP PYROPHOSPHATASE"/>
    <property type="match status" value="1"/>
</dbReference>
<dbReference type="InterPro" id="IPR002725">
    <property type="entry name" value="YgjP-like_metallopeptidase"/>
</dbReference>
<sequence length="220" mass="24383">MTASALRAGADQQVEIRRSSKRRRTVSARREGQRTIVFIPEGLSDDEEVHWVGEMVRRLDASDSRKGAGALGSDSALVERARQLSAQFLSGLARPVSVRWVQNQQQRWGSCTPDDGTIRLSHRLKMMPAYVVDFVLLHELAHLLEPGHGPRFVALLGAFSDAAKAQGYLEGFSAAHLVDAPTRPKSERFPEPPVRVPNPHTRPGVNRNGLLLNNNEPSLW</sequence>
<gene>
    <name evidence="3" type="ORF">EH165_09875</name>
</gene>
<feature type="region of interest" description="Disordered" evidence="1">
    <location>
        <begin position="1"/>
        <end position="28"/>
    </location>
</feature>
<name>A0A3G8ZRV7_9ACTN</name>
<feature type="compositionally biased region" description="Low complexity" evidence="1">
    <location>
        <begin position="206"/>
        <end position="220"/>
    </location>
</feature>
<dbReference type="AlphaFoldDB" id="A0A3G8ZRV7"/>
<dbReference type="Pfam" id="PF01863">
    <property type="entry name" value="YgjP-like"/>
    <property type="match status" value="1"/>
</dbReference>
<evidence type="ECO:0000256" key="1">
    <source>
        <dbReference type="SAM" id="MobiDB-lite"/>
    </source>
</evidence>
<dbReference type="OrthoDB" id="9811177at2"/>
<dbReference type="CDD" id="cd07344">
    <property type="entry name" value="M48_yhfN_like"/>
    <property type="match status" value="1"/>
</dbReference>
<reference evidence="3 4" key="2">
    <citation type="submission" date="2018-12" db="EMBL/GenBank/DDBJ databases">
        <title>Nakamurella antarcticus sp. nov., isolated from Antarctica South Shetland Islands soil.</title>
        <authorList>
            <person name="Peng F."/>
        </authorList>
    </citation>
    <scope>NUCLEOTIDE SEQUENCE [LARGE SCALE GENOMIC DNA]</scope>
    <source>
        <strain evidence="3 4">S14-144</strain>
    </source>
</reference>
<evidence type="ECO:0000313" key="4">
    <source>
        <dbReference type="Proteomes" id="UP000268084"/>
    </source>
</evidence>
<protein>
    <submittedName>
        <fullName evidence="3">M48 family peptidase</fullName>
    </submittedName>
</protein>
<keyword evidence="4" id="KW-1185">Reference proteome</keyword>
<feature type="domain" description="YgjP-like metallopeptidase" evidence="2">
    <location>
        <begin position="92"/>
        <end position="164"/>
    </location>
</feature>
<dbReference type="KEGG" id="nak:EH165_09875"/>
<reference evidence="3 4" key="1">
    <citation type="submission" date="2018-11" db="EMBL/GenBank/DDBJ databases">
        <authorList>
            <person name="Da X."/>
        </authorList>
    </citation>
    <scope>NUCLEOTIDE SEQUENCE [LARGE SCALE GENOMIC DNA]</scope>
    <source>
        <strain evidence="3 4">S14-144</strain>
    </source>
</reference>